<feature type="compositionally biased region" description="Polar residues" evidence="1">
    <location>
        <begin position="163"/>
        <end position="172"/>
    </location>
</feature>
<evidence type="ECO:0000256" key="1">
    <source>
        <dbReference type="SAM" id="MobiDB-lite"/>
    </source>
</evidence>
<feature type="region of interest" description="Disordered" evidence="1">
    <location>
        <begin position="163"/>
        <end position="198"/>
    </location>
</feature>
<name>A8PGJ2_COPC7</name>
<feature type="compositionally biased region" description="Polar residues" evidence="1">
    <location>
        <begin position="14"/>
        <end position="24"/>
    </location>
</feature>
<dbReference type="VEuPathDB" id="FungiDB:CC1G_11391"/>
<dbReference type="RefSeq" id="XP_001841228.1">
    <property type="nucleotide sequence ID" value="XM_001841176.1"/>
</dbReference>
<proteinExistence type="predicted"/>
<feature type="region of interest" description="Disordered" evidence="1">
    <location>
        <begin position="127"/>
        <end position="147"/>
    </location>
</feature>
<gene>
    <name evidence="3" type="ORF">CC1G_11391</name>
</gene>
<evidence type="ECO:0000313" key="3">
    <source>
        <dbReference type="EMBL" id="EAU80591.1"/>
    </source>
</evidence>
<comment type="caution">
    <text evidence="3">The sequence shown here is derived from an EMBL/GenBank/DDBJ whole genome shotgun (WGS) entry which is preliminary data.</text>
</comment>
<keyword evidence="2" id="KW-0472">Membrane</keyword>
<dbReference type="KEGG" id="cci:CC1G_11391"/>
<reference evidence="3 4" key="1">
    <citation type="journal article" date="2010" name="Proc. Natl. Acad. Sci. U.S.A.">
        <title>Insights into evolution of multicellular fungi from the assembled chromosomes of the mushroom Coprinopsis cinerea (Coprinus cinereus).</title>
        <authorList>
            <person name="Stajich J.E."/>
            <person name="Wilke S.K."/>
            <person name="Ahren D."/>
            <person name="Au C.H."/>
            <person name="Birren B.W."/>
            <person name="Borodovsky M."/>
            <person name="Burns C."/>
            <person name="Canback B."/>
            <person name="Casselton L.A."/>
            <person name="Cheng C.K."/>
            <person name="Deng J."/>
            <person name="Dietrich F.S."/>
            <person name="Fargo D.C."/>
            <person name="Farman M.L."/>
            <person name="Gathman A.C."/>
            <person name="Goldberg J."/>
            <person name="Guigo R."/>
            <person name="Hoegger P.J."/>
            <person name="Hooker J.B."/>
            <person name="Huggins A."/>
            <person name="James T.Y."/>
            <person name="Kamada T."/>
            <person name="Kilaru S."/>
            <person name="Kodira C."/>
            <person name="Kues U."/>
            <person name="Kupfer D."/>
            <person name="Kwan H.S."/>
            <person name="Lomsadze A."/>
            <person name="Li W."/>
            <person name="Lilly W.W."/>
            <person name="Ma L.J."/>
            <person name="Mackey A.J."/>
            <person name="Manning G."/>
            <person name="Martin F."/>
            <person name="Muraguchi H."/>
            <person name="Natvig D.O."/>
            <person name="Palmerini H."/>
            <person name="Ramesh M.A."/>
            <person name="Rehmeyer C.J."/>
            <person name="Roe B.A."/>
            <person name="Shenoy N."/>
            <person name="Stanke M."/>
            <person name="Ter-Hovhannisyan V."/>
            <person name="Tunlid A."/>
            <person name="Velagapudi R."/>
            <person name="Vision T.J."/>
            <person name="Zeng Q."/>
            <person name="Zolan M.E."/>
            <person name="Pukkila P.J."/>
        </authorList>
    </citation>
    <scope>NUCLEOTIDE SEQUENCE [LARGE SCALE GENOMIC DNA]</scope>
    <source>
        <strain evidence="4">Okayama-7 / 130 / ATCC MYA-4618 / FGSC 9003</strain>
    </source>
</reference>
<dbReference type="OrthoDB" id="3001992at2759"/>
<keyword evidence="2" id="KW-0812">Transmembrane</keyword>
<dbReference type="AlphaFoldDB" id="A8PGJ2"/>
<evidence type="ECO:0000256" key="2">
    <source>
        <dbReference type="SAM" id="Phobius"/>
    </source>
</evidence>
<dbReference type="Proteomes" id="UP000001861">
    <property type="component" value="Unassembled WGS sequence"/>
</dbReference>
<accession>A8PGJ2</accession>
<feature type="compositionally biased region" description="Polar residues" evidence="1">
    <location>
        <begin position="138"/>
        <end position="147"/>
    </location>
</feature>
<sequence>MLDSESEATRTAFPDSSRTSQQLSARGIAELTHSTFKPSQTVPVPVDPRPISQPLWIGVQVYGFLGLGIVGCVIVVTFSWYLYSVVWQRRMQDMPDDLERDIDFQMASQNLPRRRVYTVQAYSGKKAHRNDFKREGEQSLTPGRNSELSWDKQRVSWASSIATVQNEKSQGTPPGLKRRPSLFPPSGSSDKPLKGILRHSTGDSEAKEIDGLLGEATPATPSIAVVPRAYTEPPRHETHIENRALIGNDLIGTTTPADTARWARPSNAEDEDGHQDHIDGTSIYFGNRFG</sequence>
<organism evidence="3 4">
    <name type="scientific">Coprinopsis cinerea (strain Okayama-7 / 130 / ATCC MYA-4618 / FGSC 9003)</name>
    <name type="common">Inky cap fungus</name>
    <name type="synonym">Hormographiella aspergillata</name>
    <dbReference type="NCBI Taxonomy" id="240176"/>
    <lineage>
        <taxon>Eukaryota</taxon>
        <taxon>Fungi</taxon>
        <taxon>Dikarya</taxon>
        <taxon>Basidiomycota</taxon>
        <taxon>Agaricomycotina</taxon>
        <taxon>Agaricomycetes</taxon>
        <taxon>Agaricomycetidae</taxon>
        <taxon>Agaricales</taxon>
        <taxon>Agaricineae</taxon>
        <taxon>Psathyrellaceae</taxon>
        <taxon>Coprinopsis</taxon>
    </lineage>
</organism>
<feature type="transmembrane region" description="Helical" evidence="2">
    <location>
        <begin position="61"/>
        <end position="83"/>
    </location>
</feature>
<dbReference type="GeneID" id="6017905"/>
<dbReference type="EMBL" id="AACS02000005">
    <property type="protein sequence ID" value="EAU80591.1"/>
    <property type="molecule type" value="Genomic_DNA"/>
</dbReference>
<feature type="region of interest" description="Disordered" evidence="1">
    <location>
        <begin position="1"/>
        <end position="24"/>
    </location>
</feature>
<protein>
    <submittedName>
        <fullName evidence="3">Uncharacterized protein</fullName>
    </submittedName>
</protein>
<evidence type="ECO:0000313" key="4">
    <source>
        <dbReference type="Proteomes" id="UP000001861"/>
    </source>
</evidence>
<keyword evidence="2" id="KW-1133">Transmembrane helix</keyword>
<dbReference type="InParanoid" id="A8PGJ2"/>
<keyword evidence="4" id="KW-1185">Reference proteome</keyword>